<keyword evidence="8" id="KW-1185">Reference proteome</keyword>
<reference evidence="7 8" key="1">
    <citation type="submission" date="2015-11" db="EMBL/GenBank/DDBJ databases">
        <title>Genomic analysis of 38 Legionella species identifies large and diverse effector repertoires.</title>
        <authorList>
            <person name="Burstein D."/>
            <person name="Amaro F."/>
            <person name="Zusman T."/>
            <person name="Lifshitz Z."/>
            <person name="Cohen O."/>
            <person name="Gilbert J.A."/>
            <person name="Pupko T."/>
            <person name="Shuman H.A."/>
            <person name="Segal G."/>
        </authorList>
    </citation>
    <scope>NUCLEOTIDE SEQUENCE [LARGE SCALE GENOMIC DNA]</scope>
    <source>
        <strain evidence="7 8">ATCC 49506</strain>
    </source>
</reference>
<dbReference type="InterPro" id="IPR050723">
    <property type="entry name" value="CFA/CMAS"/>
</dbReference>
<dbReference type="GO" id="GO:0008610">
    <property type="term" value="P:lipid biosynthetic process"/>
    <property type="evidence" value="ECO:0007669"/>
    <property type="project" value="InterPro"/>
</dbReference>
<evidence type="ECO:0000256" key="6">
    <source>
        <dbReference type="PIRSR" id="PIRSR003085-1"/>
    </source>
</evidence>
<dbReference type="AlphaFoldDB" id="A0A0W0WKS8"/>
<feature type="active site" evidence="6">
    <location>
        <position position="396"/>
    </location>
</feature>
<name>A0A0W0WKS8_9GAMM</name>
<dbReference type="EMBL" id="LNYO01000024">
    <property type="protein sequence ID" value="KTD32932.1"/>
    <property type="molecule type" value="Genomic_DNA"/>
</dbReference>
<keyword evidence="3 7" id="KW-0808">Transferase</keyword>
<dbReference type="STRING" id="45070.Lnau_2580"/>
<dbReference type="InterPro" id="IPR003333">
    <property type="entry name" value="CMAS"/>
</dbReference>
<dbReference type="PIRSF" id="PIRSF003085">
    <property type="entry name" value="CMAS"/>
    <property type="match status" value="1"/>
</dbReference>
<organism evidence="7 8">
    <name type="scientific">Legionella nautarum</name>
    <dbReference type="NCBI Taxonomy" id="45070"/>
    <lineage>
        <taxon>Bacteria</taxon>
        <taxon>Pseudomonadati</taxon>
        <taxon>Pseudomonadota</taxon>
        <taxon>Gammaproteobacteria</taxon>
        <taxon>Legionellales</taxon>
        <taxon>Legionellaceae</taxon>
        <taxon>Legionella</taxon>
    </lineage>
</organism>
<evidence type="ECO:0000256" key="4">
    <source>
        <dbReference type="ARBA" id="ARBA00022691"/>
    </source>
</evidence>
<dbReference type="CDD" id="cd02440">
    <property type="entry name" value="AdoMet_MTases"/>
    <property type="match status" value="1"/>
</dbReference>
<dbReference type="Proteomes" id="UP000054725">
    <property type="component" value="Unassembled WGS sequence"/>
</dbReference>
<dbReference type="Gene3D" id="3.40.50.150">
    <property type="entry name" value="Vaccinia Virus protein VP39"/>
    <property type="match status" value="1"/>
</dbReference>
<dbReference type="PATRIC" id="fig|45070.6.peg.2722"/>
<evidence type="ECO:0000313" key="8">
    <source>
        <dbReference type="Proteomes" id="UP000054725"/>
    </source>
</evidence>
<evidence type="ECO:0000313" key="7">
    <source>
        <dbReference type="EMBL" id="KTD32932.1"/>
    </source>
</evidence>
<protein>
    <submittedName>
        <fullName evidence="7">Cyclopropane-fatty-acyl-phospholipid synthase</fullName>
        <ecNumber evidence="7">2.1.1.79</ecNumber>
    </submittedName>
</protein>
<dbReference type="PANTHER" id="PTHR43667:SF2">
    <property type="entry name" value="FATTY ACID C-METHYL TRANSFERASE"/>
    <property type="match status" value="1"/>
</dbReference>
<dbReference type="SUPFAM" id="SSF53335">
    <property type="entry name" value="S-adenosyl-L-methionine-dependent methyltransferases"/>
    <property type="match status" value="1"/>
</dbReference>
<dbReference type="EC" id="2.1.1.79" evidence="7"/>
<evidence type="ECO:0000256" key="1">
    <source>
        <dbReference type="ARBA" id="ARBA00010815"/>
    </source>
</evidence>
<dbReference type="GO" id="GO:0032259">
    <property type="term" value="P:methylation"/>
    <property type="evidence" value="ECO:0007669"/>
    <property type="project" value="UniProtKB-KW"/>
</dbReference>
<sequence>MLIQTKTKGYRMDQNNYLSSLGVKFYKKIFFNLLNSISHGTIKVYDHGSSYVFGHEQEKNDLIVTITINNPGTYRAIVLGGSVGAGKSYIDGDWDTDNLQNLITIFIKNDSIFENIESPIARFFSLIRTISYKLKINSIRRAKKNILAHYDLGNDFFKLILDPLMMYSCALYKPSDISLEEASKKKLHAICSALQLKSSDHLLEIGAGWGALACYAAQEYGCRVTTTTISEKQYLYVQEKINQLGLNHQINLLKDDYRKLSGQYDKVVSIEMIEAVGHRYLDTFFRQCHQLLKPEGLFFLQAIVINDQAYEAAKDEVDFIKKYIFPGGCLPSVLSINKSIAKQTTLKLLSFEDIGQHYVFTLNDWHKKLIVNKQEVLALGFTESFIRTWEFYFCYCAAGFQTYYISNIHALWQKRR</sequence>
<keyword evidence="4" id="KW-0949">S-adenosyl-L-methionine</keyword>
<keyword evidence="5" id="KW-0443">Lipid metabolism</keyword>
<comment type="similarity">
    <text evidence="1">Belongs to the CFA/CMAS family.</text>
</comment>
<accession>A0A0W0WKS8</accession>
<evidence type="ECO:0000256" key="5">
    <source>
        <dbReference type="ARBA" id="ARBA00023098"/>
    </source>
</evidence>
<dbReference type="PANTHER" id="PTHR43667">
    <property type="entry name" value="CYCLOPROPANE-FATTY-ACYL-PHOSPHOLIPID SYNTHASE"/>
    <property type="match status" value="1"/>
</dbReference>
<proteinExistence type="inferred from homology"/>
<dbReference type="GO" id="GO:0008825">
    <property type="term" value="F:cyclopropane-fatty-acyl-phospholipid synthase activity"/>
    <property type="evidence" value="ECO:0007669"/>
    <property type="project" value="UniProtKB-EC"/>
</dbReference>
<evidence type="ECO:0000256" key="2">
    <source>
        <dbReference type="ARBA" id="ARBA00022603"/>
    </source>
</evidence>
<gene>
    <name evidence="7" type="ORF">Lnau_2580</name>
</gene>
<keyword evidence="2 7" id="KW-0489">Methyltransferase</keyword>
<comment type="caution">
    <text evidence="7">The sequence shown here is derived from an EMBL/GenBank/DDBJ whole genome shotgun (WGS) entry which is preliminary data.</text>
</comment>
<dbReference type="Pfam" id="PF02353">
    <property type="entry name" value="CMAS"/>
    <property type="match status" value="1"/>
</dbReference>
<dbReference type="InterPro" id="IPR029063">
    <property type="entry name" value="SAM-dependent_MTases_sf"/>
</dbReference>
<evidence type="ECO:0000256" key="3">
    <source>
        <dbReference type="ARBA" id="ARBA00022679"/>
    </source>
</evidence>